<dbReference type="RefSeq" id="XP_003647704.1">
    <property type="nucleotide sequence ID" value="XM_003647656.1"/>
</dbReference>
<dbReference type="GeneID" id="11471194"/>
<dbReference type="HOGENOM" id="CLU_051067_0_0_1"/>
<reference evidence="3" key="1">
    <citation type="journal article" date="2012" name="G3 (Bethesda)">
        <title>Pichia sorbitophila, an interspecies yeast hybrid reveals early steps of genome resolution following polyploidization.</title>
        <authorList>
            <person name="Leh Louis V."/>
            <person name="Despons L."/>
            <person name="Friedrich A."/>
            <person name="Martin T."/>
            <person name="Durrens P."/>
            <person name="Casaregola S."/>
            <person name="Neuveglise C."/>
            <person name="Fairhead C."/>
            <person name="Marck C."/>
            <person name="Cruz J.A."/>
            <person name="Straub M.L."/>
            <person name="Kugler V."/>
            <person name="Sacerdot C."/>
            <person name="Uzunov Z."/>
            <person name="Thierry A."/>
            <person name="Weiss S."/>
            <person name="Bleykasten C."/>
            <person name="De Montigny J."/>
            <person name="Jacques N."/>
            <person name="Jung P."/>
            <person name="Lemaire M."/>
            <person name="Mallet S."/>
            <person name="Morel G."/>
            <person name="Richard G.F."/>
            <person name="Sarkar A."/>
            <person name="Savel G."/>
            <person name="Schacherer J."/>
            <person name="Seret M.L."/>
            <person name="Talla E."/>
            <person name="Samson G."/>
            <person name="Jubin C."/>
            <person name="Poulain J."/>
            <person name="Vacherie B."/>
            <person name="Barbe V."/>
            <person name="Pelletier E."/>
            <person name="Sherman D.J."/>
            <person name="Westhof E."/>
            <person name="Weissenbach J."/>
            <person name="Baret P.V."/>
            <person name="Wincker P."/>
            <person name="Gaillardin C."/>
            <person name="Dujon B."/>
            <person name="Souciet J.L."/>
        </authorList>
    </citation>
    <scope>NUCLEOTIDE SEQUENCE [LARGE SCALE GENOMIC DNA]</scope>
    <source>
        <strain evidence="3">CBS 270.75 / DBVPG 7215 / KCTC 17166 / NRRL Y-17582</strain>
    </source>
</reference>
<dbReference type="EMBL" id="CP002503">
    <property type="protein sequence ID" value="AET40887.1"/>
    <property type="molecule type" value="Genomic_DNA"/>
</dbReference>
<keyword evidence="3" id="KW-1185">Reference proteome</keyword>
<dbReference type="STRING" id="931890.G8JVM2"/>
<evidence type="ECO:0008006" key="4">
    <source>
        <dbReference type="Google" id="ProtNLM"/>
    </source>
</evidence>
<feature type="coiled-coil region" evidence="1">
    <location>
        <begin position="68"/>
        <end position="95"/>
    </location>
</feature>
<accession>G8JVM2</accession>
<dbReference type="OMA" id="DLCRIND"/>
<evidence type="ECO:0000313" key="2">
    <source>
        <dbReference type="EMBL" id="AET40887.1"/>
    </source>
</evidence>
<keyword evidence="1" id="KW-0175">Coiled coil</keyword>
<dbReference type="InParanoid" id="G8JVM2"/>
<dbReference type="FunCoup" id="G8JVM2">
    <property type="interactions" value="106"/>
</dbReference>
<dbReference type="OrthoDB" id="4066450at2759"/>
<sequence>MDLDSLLENWEAIIQYRHRLVESHHRALFEDNEGLENVSLHQLRKNIQICLNDLCKLNAWLIEHDGGIRKVLHQLDKYENRLLNLHLKKDVLLREKQLWKRRDPSDLHQEETPVDTFGLTASHQRYLSRYIEDMGVNNTSLNDTNDTIATQLPRTKILDNLNILEEAQKSVAHEIKQLEVLLQSFKKDQAFVQIELSKLESLVKGEEHSIDSELNSVYKSIESLLKKIGFLKVAEPNSSVFSRLKNSTATYELENSELKVKEFISAQRESLKDLLIKHKQETHILKQQMESWRDVVNLVETLEENIRKRFSTVSKVDPVELEGLIRETIKEIEGLRCDNYHPDVISCIKDEIFALGTANEQLTSPNNNIPPSSFGPIYDNPTFLITGTSPPKVSITKNILPSSPIVDTKKSV</sequence>
<dbReference type="Proteomes" id="UP000006790">
    <property type="component" value="Chromosome 7"/>
</dbReference>
<gene>
    <name evidence="2" type="ordered locus">Ecym_7030</name>
</gene>
<dbReference type="eggNOG" id="ENOG502RZQ0">
    <property type="taxonomic scope" value="Eukaryota"/>
</dbReference>
<proteinExistence type="predicted"/>
<organism evidence="2 3">
    <name type="scientific">Eremothecium cymbalariae (strain CBS 270.75 / DBVPG 7215 / KCTC 17166 / NRRL Y-17582)</name>
    <name type="common">Yeast</name>
    <dbReference type="NCBI Taxonomy" id="931890"/>
    <lineage>
        <taxon>Eukaryota</taxon>
        <taxon>Fungi</taxon>
        <taxon>Dikarya</taxon>
        <taxon>Ascomycota</taxon>
        <taxon>Saccharomycotina</taxon>
        <taxon>Saccharomycetes</taxon>
        <taxon>Saccharomycetales</taxon>
        <taxon>Saccharomycetaceae</taxon>
        <taxon>Eremothecium</taxon>
    </lineage>
</organism>
<evidence type="ECO:0000313" key="3">
    <source>
        <dbReference type="Proteomes" id="UP000006790"/>
    </source>
</evidence>
<dbReference type="AlphaFoldDB" id="G8JVM2"/>
<dbReference type="KEGG" id="erc:Ecym_7030"/>
<name>G8JVM2_ERECY</name>
<protein>
    <recommendedName>
        <fullName evidence="4">Autophagy-related protein 23</fullName>
    </recommendedName>
</protein>
<evidence type="ECO:0000256" key="1">
    <source>
        <dbReference type="SAM" id="Coils"/>
    </source>
</evidence>